<organism evidence="2 3">
    <name type="scientific">Perspicuibacillus lycopersici</name>
    <dbReference type="NCBI Taxonomy" id="1325689"/>
    <lineage>
        <taxon>Bacteria</taxon>
        <taxon>Bacillati</taxon>
        <taxon>Bacillota</taxon>
        <taxon>Bacilli</taxon>
        <taxon>Bacillales</taxon>
        <taxon>Bacillaceae</taxon>
        <taxon>Perspicuibacillus</taxon>
    </lineage>
</organism>
<proteinExistence type="predicted"/>
<gene>
    <name evidence="2" type="ORF">OEV98_03765</name>
</gene>
<feature type="signal peptide" evidence="1">
    <location>
        <begin position="1"/>
        <end position="24"/>
    </location>
</feature>
<dbReference type="PANTHER" id="PTHR43649:SF27">
    <property type="entry name" value="EXTRACELLULAR SOLUTE-BINDING PROTEIN FAMILY 1"/>
    <property type="match status" value="1"/>
</dbReference>
<dbReference type="EMBL" id="JAOUSF010000001">
    <property type="protein sequence ID" value="MCU9612681.1"/>
    <property type="molecule type" value="Genomic_DNA"/>
</dbReference>
<evidence type="ECO:0000313" key="3">
    <source>
        <dbReference type="Proteomes" id="UP001209318"/>
    </source>
</evidence>
<dbReference type="SUPFAM" id="SSF53850">
    <property type="entry name" value="Periplasmic binding protein-like II"/>
    <property type="match status" value="1"/>
</dbReference>
<keyword evidence="3" id="KW-1185">Reference proteome</keyword>
<dbReference type="InterPro" id="IPR006059">
    <property type="entry name" value="SBP"/>
</dbReference>
<feature type="chain" id="PRO_5042150573" evidence="1">
    <location>
        <begin position="25"/>
        <end position="995"/>
    </location>
</feature>
<sequence length="995" mass="113606">MSFKKAISLILILLLVMPPFTSHAEANGSTDQPADETADQTAEIQNTETVIEDRYHTVLEKWEKEGVTNVSNFETFVAPSNFLNSDDLNLLSSEESMGYGDNVIHWNDQNPSLSLEVTVPSDGLYELSFDYYPIGNEVIPIEGSVLVNREYQYYESRRIVFPSVWKNAQDEFEKDRFGNEIIPKQVSLTDWRQISAEDASHLQSQPLKFFLKEGSNEITLSHLRGEMLVGKVYVHSPTRIPSYKEYTDQLPDGEEGKELIIHEGEIDYTKNSSFIRPIATVDSSVVPNDPKYLLLNSVGGESWEESGQQINWNVSIKEAGYYRLTFKVIQNKTTGGTVFRNVLIDGEIPFSEVAHYPFEFNKKWTNSTIDDEKGDPYLFYFSEGEHEISLQADASPVNRTINTINQVITEMQDLSLSIKKLTGNQDDKSREWNITEFFPDIEAQLDNWANRLDEESKYLKELYNGDDSQDIVSLNLAVQKLRTLNEKPNEIPNRLTELTEGSSSVTQLLGNLLLELPKQPLLVDRFYVHGDQDIPKDRASFWKTAAFNIKRFVQSFTAGNYSADGADENTLEIWVNRPRQYVELIQNLADQSFTPETGIKVQFSIMPDESKLILASAANNQPDVAIGVSNWLPYELAIRDAVYDLHQFGDFESYSKQFSPGAFLPLMIDDSVYAIPETQDFFVQFYRKDILEKLNIPVPNTWDDVVQILPELQRYGMNYYTPIAGATGSKPFATTVPYVYQFGGELYSENGMLTAIDEEESLQAIQFMADLNTIYSMPMQVPNFYNHFRYSTLPVGIANFTTYVQLTSAAPEIAGWWDISPYPGVEQEDGTVSRWATGSGQSGMIFNGTKSADDSWEFLKWWMSTDTQTEFANTLQLLYGPEYMWNTANLEAFKNLPWPEEHKETILAQWEYLKEVPKTPGSYILEREISNIWNKIVFEGENTRAAIDDSVIAINREMIRKMEEFGYMKNGQVVKPYHIPTIEQVMEWGGNENEE</sequence>
<dbReference type="PANTHER" id="PTHR43649">
    <property type="entry name" value="ARABINOSE-BINDING PROTEIN-RELATED"/>
    <property type="match status" value="1"/>
</dbReference>
<evidence type="ECO:0000256" key="1">
    <source>
        <dbReference type="SAM" id="SignalP"/>
    </source>
</evidence>
<reference evidence="2" key="1">
    <citation type="submission" date="2022-10" db="EMBL/GenBank/DDBJ databases">
        <title>Description of Fervidibacillus gen. nov. in the family Fervidibacillaceae fam. nov. with two species, Fervidibacillus albus sp. nov., and Fervidibacillus halotolerans sp. nov., isolated from tidal flat sediments.</title>
        <authorList>
            <person name="Kwon K.K."/>
            <person name="Yang S.-H."/>
        </authorList>
    </citation>
    <scope>NUCLEOTIDE SEQUENCE</scope>
    <source>
        <strain evidence="2">JCM 19140</strain>
    </source>
</reference>
<comment type="caution">
    <text evidence="2">The sequence shown here is derived from an EMBL/GenBank/DDBJ whole genome shotgun (WGS) entry which is preliminary data.</text>
</comment>
<accession>A0AAE3ISM1</accession>
<evidence type="ECO:0000313" key="2">
    <source>
        <dbReference type="EMBL" id="MCU9612681.1"/>
    </source>
</evidence>
<dbReference type="Proteomes" id="UP001209318">
    <property type="component" value="Unassembled WGS sequence"/>
</dbReference>
<keyword evidence="1" id="KW-0732">Signal</keyword>
<dbReference type="Pfam" id="PF01547">
    <property type="entry name" value="SBP_bac_1"/>
    <property type="match status" value="1"/>
</dbReference>
<name>A0AAE3ISM1_9BACI</name>
<dbReference type="Gene3D" id="2.60.120.260">
    <property type="entry name" value="Galactose-binding domain-like"/>
    <property type="match status" value="2"/>
</dbReference>
<dbReference type="RefSeq" id="WP_263071865.1">
    <property type="nucleotide sequence ID" value="NZ_JAOUSF010000001.1"/>
</dbReference>
<protein>
    <submittedName>
        <fullName evidence="2">Extracellular solute-binding protein</fullName>
    </submittedName>
</protein>
<dbReference type="Gene3D" id="3.40.190.10">
    <property type="entry name" value="Periplasmic binding protein-like II"/>
    <property type="match status" value="2"/>
</dbReference>
<dbReference type="AlphaFoldDB" id="A0AAE3ISM1"/>
<dbReference type="InterPro" id="IPR050490">
    <property type="entry name" value="Bact_solute-bd_prot1"/>
</dbReference>